<keyword evidence="1" id="KW-0812">Transmembrane</keyword>
<keyword evidence="1" id="KW-0472">Membrane</keyword>
<feature type="transmembrane region" description="Helical" evidence="1">
    <location>
        <begin position="164"/>
        <end position="189"/>
    </location>
</feature>
<keyword evidence="1" id="KW-1133">Transmembrane helix</keyword>
<dbReference type="SUPFAM" id="SSF81343">
    <property type="entry name" value="Fumarate reductase respiratory complex transmembrane subunits"/>
    <property type="match status" value="1"/>
</dbReference>
<dbReference type="RefSeq" id="WP_073192862.1">
    <property type="nucleotide sequence ID" value="NZ_FQTW01000004.1"/>
</dbReference>
<feature type="transmembrane region" description="Helical" evidence="1">
    <location>
        <begin position="201"/>
        <end position="223"/>
    </location>
</feature>
<keyword evidence="3" id="KW-1185">Reference proteome</keyword>
<feature type="transmembrane region" description="Helical" evidence="1">
    <location>
        <begin position="59"/>
        <end position="80"/>
    </location>
</feature>
<dbReference type="NCBIfam" id="TIGR02046">
    <property type="entry name" value="sdhC_b558_fam"/>
    <property type="match status" value="1"/>
</dbReference>
<evidence type="ECO:0000313" key="3">
    <source>
        <dbReference type="Proteomes" id="UP000184462"/>
    </source>
</evidence>
<evidence type="ECO:0000256" key="1">
    <source>
        <dbReference type="SAM" id="Phobius"/>
    </source>
</evidence>
<name>A0A1M4VPT5_9FLAO</name>
<dbReference type="CDD" id="cd03498">
    <property type="entry name" value="SQR_TypeB_2_TM"/>
    <property type="match status" value="1"/>
</dbReference>
<feature type="transmembrane region" description="Helical" evidence="1">
    <location>
        <begin position="101"/>
        <end position="122"/>
    </location>
</feature>
<dbReference type="InterPro" id="IPR011138">
    <property type="entry name" value="Cytochrome_b-558"/>
</dbReference>
<proteinExistence type="predicted"/>
<sequence>MSGILKTSIARKFAMALSGLFLVLFLAQHFTINFTSVVSPDTFNEISHFMGTNFLVQAILQPVLIFGVVFHFIMGFVLEIKNNKARVVKYKNYNGGANAPWVSRNMIISGAVVLAFLGLHFYDFWIHEMQVKYLQGDMSGLNAAGEFRYYEETVAKFAGQPVRLGIYVLSFVFLMLHLLHGFASSFQTVGFNNKYSKGLKVFTKAFAIVIPLGFAFIAIFHYINNL</sequence>
<dbReference type="EMBL" id="FQTW01000004">
    <property type="protein sequence ID" value="SHE70802.1"/>
    <property type="molecule type" value="Genomic_DNA"/>
</dbReference>
<dbReference type="GO" id="GO:0016020">
    <property type="term" value="C:membrane"/>
    <property type="evidence" value="ECO:0007669"/>
    <property type="project" value="InterPro"/>
</dbReference>
<gene>
    <name evidence="2" type="ORF">SAMN05444278_104155</name>
</gene>
<protein>
    <submittedName>
        <fullName evidence="2">Succinate dehydrogenase / fumarate reductase cytochrome b subunit</fullName>
    </submittedName>
</protein>
<dbReference type="AlphaFoldDB" id="A0A1M4VPT5"/>
<accession>A0A1M4VPT5</accession>
<dbReference type="STRING" id="1155689.SAMN05444278_104155"/>
<dbReference type="Gene3D" id="1.20.1300.10">
    <property type="entry name" value="Fumarate reductase/succinate dehydrogenase, transmembrane subunit"/>
    <property type="match status" value="1"/>
</dbReference>
<evidence type="ECO:0000313" key="2">
    <source>
        <dbReference type="EMBL" id="SHE70802.1"/>
    </source>
</evidence>
<reference evidence="2 3" key="1">
    <citation type="submission" date="2016-11" db="EMBL/GenBank/DDBJ databases">
        <authorList>
            <person name="Jaros S."/>
            <person name="Januszkiewicz K."/>
            <person name="Wedrychowicz H."/>
        </authorList>
    </citation>
    <scope>NUCLEOTIDE SEQUENCE [LARGE SCALE GENOMIC DNA]</scope>
    <source>
        <strain evidence="2 3">DSM 25661</strain>
    </source>
</reference>
<organism evidence="2 3">
    <name type="scientific">Psychroflexus salarius</name>
    <dbReference type="NCBI Taxonomy" id="1155689"/>
    <lineage>
        <taxon>Bacteria</taxon>
        <taxon>Pseudomonadati</taxon>
        <taxon>Bacteroidota</taxon>
        <taxon>Flavobacteriia</taxon>
        <taxon>Flavobacteriales</taxon>
        <taxon>Flavobacteriaceae</taxon>
        <taxon>Psychroflexus</taxon>
    </lineage>
</organism>
<dbReference type="OrthoDB" id="9802842at2"/>
<dbReference type="Proteomes" id="UP000184462">
    <property type="component" value="Unassembled WGS sequence"/>
</dbReference>
<dbReference type="InterPro" id="IPR034804">
    <property type="entry name" value="SQR/QFR_C/D"/>
</dbReference>